<reference evidence="5" key="1">
    <citation type="submission" date="2022-02" db="EMBL/GenBank/DDBJ databases">
        <authorList>
            <person name="King R."/>
        </authorList>
    </citation>
    <scope>NUCLEOTIDE SEQUENCE</scope>
</reference>
<proteinExistence type="predicted"/>
<accession>A0A9P0N076</accession>
<dbReference type="EMBL" id="LR824544">
    <property type="protein sequence ID" value="CAH1636669.1"/>
    <property type="molecule type" value="Genomic_DNA"/>
</dbReference>
<evidence type="ECO:0000256" key="2">
    <source>
        <dbReference type="PIRSR" id="PIRSR000915-1"/>
    </source>
</evidence>
<dbReference type="PANTHER" id="PTHR19288:SF93">
    <property type="entry name" value="FI11325P-RELATED"/>
    <property type="match status" value="1"/>
</dbReference>
<gene>
    <name evidence="5" type="ORF">SPLIT_LOCUS2031</name>
</gene>
<feature type="binding site" evidence="3">
    <location>
        <position position="255"/>
    </location>
    <ligand>
        <name>substrate</name>
    </ligand>
</feature>
<dbReference type="InterPro" id="IPR006357">
    <property type="entry name" value="HAD-SF_hydro_IIA"/>
</dbReference>
<feature type="active site" description="Nucleophile" evidence="2">
    <location>
        <position position="63"/>
    </location>
</feature>
<keyword evidence="4" id="KW-0479">Metal-binding</keyword>
<evidence type="ECO:0000256" key="4">
    <source>
        <dbReference type="PIRSR" id="PIRSR000915-3"/>
    </source>
</evidence>
<dbReference type="Gene3D" id="3.40.50.1000">
    <property type="entry name" value="HAD superfamily/HAD-like"/>
    <property type="match status" value="2"/>
</dbReference>
<dbReference type="GO" id="GO:0016791">
    <property type="term" value="F:phosphatase activity"/>
    <property type="evidence" value="ECO:0007669"/>
    <property type="project" value="InterPro"/>
</dbReference>
<dbReference type="NCBIfam" id="TIGR01460">
    <property type="entry name" value="HAD-SF-IIA"/>
    <property type="match status" value="1"/>
</dbReference>
<name>A0A9P0N076_SPOLI</name>
<evidence type="ECO:0000256" key="1">
    <source>
        <dbReference type="ARBA" id="ARBA00022801"/>
    </source>
</evidence>
<evidence type="ECO:0000313" key="6">
    <source>
        <dbReference type="Proteomes" id="UP001153321"/>
    </source>
</evidence>
<dbReference type="InterPro" id="IPR023214">
    <property type="entry name" value="HAD_sf"/>
</dbReference>
<dbReference type="Pfam" id="PF13344">
    <property type="entry name" value="Hydrolase_6"/>
    <property type="match status" value="1"/>
</dbReference>
<sequence>MIKFLGKFQKVQNFIHSTVIVSSQLRGISTNATIVKSAVFNLQEASKDQVQEFVKSFDTVVTDCDGVLWLSNNAISGSADTINYFRKIGKKIYYVTNNSTLKRSELAATATKLGFIACPEEILSAAYLAGHYFKDIGFTKKVYLLGSDGLGEELESVGVRHIGVGPDHVKPNVKSTKPSELDPEVGAVVVGFDAHVSYPKLLKAASYLASEQCLFVATNMEERFRKPDSIVIPGTGTLVRAVETCSARKAVVVGKPFKYVRKYLASIGLNSARTLMIGDRCSTDIELGVRCGFQTMLVLSGATSPKELETLRNSKTPPLPDVVLPKLGDLLSLVC</sequence>
<dbReference type="AlphaFoldDB" id="A0A9P0N076"/>
<evidence type="ECO:0000313" key="5">
    <source>
        <dbReference type="EMBL" id="CAH1636669.1"/>
    </source>
</evidence>
<feature type="active site" description="Proton donor" evidence="2">
    <location>
        <position position="65"/>
    </location>
</feature>
<dbReference type="PIRSF" id="PIRSF000915">
    <property type="entry name" value="PGP-type_phosphatase"/>
    <property type="match status" value="1"/>
</dbReference>
<evidence type="ECO:0008006" key="7">
    <source>
        <dbReference type="Google" id="ProtNLM"/>
    </source>
</evidence>
<protein>
    <recommendedName>
        <fullName evidence="7">4-nitrophenylphosphatase</fullName>
    </recommendedName>
</protein>
<organism evidence="5 6">
    <name type="scientific">Spodoptera littoralis</name>
    <name type="common">Egyptian cotton leafworm</name>
    <dbReference type="NCBI Taxonomy" id="7109"/>
    <lineage>
        <taxon>Eukaryota</taxon>
        <taxon>Metazoa</taxon>
        <taxon>Ecdysozoa</taxon>
        <taxon>Arthropoda</taxon>
        <taxon>Hexapoda</taxon>
        <taxon>Insecta</taxon>
        <taxon>Pterygota</taxon>
        <taxon>Neoptera</taxon>
        <taxon>Endopterygota</taxon>
        <taxon>Lepidoptera</taxon>
        <taxon>Glossata</taxon>
        <taxon>Ditrysia</taxon>
        <taxon>Noctuoidea</taxon>
        <taxon>Noctuidae</taxon>
        <taxon>Amphipyrinae</taxon>
        <taxon>Spodoptera</taxon>
    </lineage>
</organism>
<evidence type="ECO:0000256" key="3">
    <source>
        <dbReference type="PIRSR" id="PIRSR000915-2"/>
    </source>
</evidence>
<feature type="binding site" evidence="4">
    <location>
        <position position="279"/>
    </location>
    <ligand>
        <name>Mg(2+)</name>
        <dbReference type="ChEBI" id="CHEBI:18420"/>
    </ligand>
</feature>
<keyword evidence="4" id="KW-0460">Magnesium</keyword>
<dbReference type="NCBIfam" id="TIGR01452">
    <property type="entry name" value="PGP_euk"/>
    <property type="match status" value="1"/>
</dbReference>
<dbReference type="SUPFAM" id="SSF56784">
    <property type="entry name" value="HAD-like"/>
    <property type="match status" value="1"/>
</dbReference>
<feature type="binding site" evidence="4">
    <location>
        <position position="63"/>
    </location>
    <ligand>
        <name>Mg(2+)</name>
        <dbReference type="ChEBI" id="CHEBI:18420"/>
    </ligand>
</feature>
<keyword evidence="1" id="KW-0378">Hydrolase</keyword>
<feature type="binding site" evidence="4">
    <location>
        <position position="65"/>
    </location>
    <ligand>
        <name>Mg(2+)</name>
        <dbReference type="ChEBI" id="CHEBI:18420"/>
    </ligand>
</feature>
<keyword evidence="6" id="KW-1185">Reference proteome</keyword>
<dbReference type="PANTHER" id="PTHR19288">
    <property type="entry name" value="4-NITROPHENYLPHOSPHATASE-RELATED"/>
    <property type="match status" value="1"/>
</dbReference>
<dbReference type="InterPro" id="IPR036412">
    <property type="entry name" value="HAD-like_sf"/>
</dbReference>
<dbReference type="Pfam" id="PF13242">
    <property type="entry name" value="Hydrolase_like"/>
    <property type="match status" value="1"/>
</dbReference>
<dbReference type="GO" id="GO:0046872">
    <property type="term" value="F:metal ion binding"/>
    <property type="evidence" value="ECO:0007669"/>
    <property type="project" value="UniProtKB-KW"/>
</dbReference>
<dbReference type="GO" id="GO:0005737">
    <property type="term" value="C:cytoplasm"/>
    <property type="evidence" value="ECO:0007669"/>
    <property type="project" value="TreeGrafter"/>
</dbReference>
<dbReference type="InterPro" id="IPR006349">
    <property type="entry name" value="PGP_euk"/>
</dbReference>
<comment type="cofactor">
    <cofactor evidence="4">
        <name>Mg(2+)</name>
        <dbReference type="ChEBI" id="CHEBI:18420"/>
    </cofactor>
    <text evidence="4">Divalent metal ions. Mg(2+) is the most effective.</text>
</comment>
<dbReference type="Proteomes" id="UP001153321">
    <property type="component" value="Chromosome 13"/>
</dbReference>